<keyword evidence="2" id="KW-1185">Reference proteome</keyword>
<evidence type="ECO:0000313" key="1">
    <source>
        <dbReference type="EMBL" id="RNA19996.1"/>
    </source>
</evidence>
<reference evidence="1 2" key="1">
    <citation type="journal article" date="2018" name="Sci. Rep.">
        <title>Genomic signatures of local adaptation to the degree of environmental predictability in rotifers.</title>
        <authorList>
            <person name="Franch-Gras L."/>
            <person name="Hahn C."/>
            <person name="Garcia-Roger E.M."/>
            <person name="Carmona M.J."/>
            <person name="Serra M."/>
            <person name="Gomez A."/>
        </authorList>
    </citation>
    <scope>NUCLEOTIDE SEQUENCE [LARGE SCALE GENOMIC DNA]</scope>
    <source>
        <strain evidence="1">HYR1</strain>
    </source>
</reference>
<accession>A0A3M7R8Y9</accession>
<name>A0A3M7R8Y9_BRAPC</name>
<dbReference type="Proteomes" id="UP000276133">
    <property type="component" value="Unassembled WGS sequence"/>
</dbReference>
<dbReference type="AlphaFoldDB" id="A0A3M7R8Y9"/>
<sequence length="60" mass="6906">MKCHSYLCALSEFNLNAIMQFDYLSTWQATEMQTNSDYTLPRSIGNNCCIPILFAKSTIY</sequence>
<protein>
    <submittedName>
        <fullName evidence="1">Uncharacterized protein</fullName>
    </submittedName>
</protein>
<proteinExistence type="predicted"/>
<gene>
    <name evidence="1" type="ORF">BpHYR1_028104</name>
</gene>
<organism evidence="1 2">
    <name type="scientific">Brachionus plicatilis</name>
    <name type="common">Marine rotifer</name>
    <name type="synonym">Brachionus muelleri</name>
    <dbReference type="NCBI Taxonomy" id="10195"/>
    <lineage>
        <taxon>Eukaryota</taxon>
        <taxon>Metazoa</taxon>
        <taxon>Spiralia</taxon>
        <taxon>Gnathifera</taxon>
        <taxon>Rotifera</taxon>
        <taxon>Eurotatoria</taxon>
        <taxon>Monogononta</taxon>
        <taxon>Pseudotrocha</taxon>
        <taxon>Ploima</taxon>
        <taxon>Brachionidae</taxon>
        <taxon>Brachionus</taxon>
    </lineage>
</organism>
<evidence type="ECO:0000313" key="2">
    <source>
        <dbReference type="Proteomes" id="UP000276133"/>
    </source>
</evidence>
<comment type="caution">
    <text evidence="1">The sequence shown here is derived from an EMBL/GenBank/DDBJ whole genome shotgun (WGS) entry which is preliminary data.</text>
</comment>
<dbReference type="EMBL" id="REGN01003933">
    <property type="protein sequence ID" value="RNA19996.1"/>
    <property type="molecule type" value="Genomic_DNA"/>
</dbReference>
<feature type="non-terminal residue" evidence="1">
    <location>
        <position position="60"/>
    </location>
</feature>